<feature type="transmembrane region" description="Helical" evidence="1">
    <location>
        <begin position="210"/>
        <end position="229"/>
    </location>
</feature>
<dbReference type="PANTHER" id="PTHR44757">
    <property type="entry name" value="DIGUANYLATE CYCLASE DGCP"/>
    <property type="match status" value="1"/>
</dbReference>
<evidence type="ECO:0000259" key="2">
    <source>
        <dbReference type="PROSITE" id="PS50883"/>
    </source>
</evidence>
<dbReference type="SMART" id="SM00052">
    <property type="entry name" value="EAL"/>
    <property type="match status" value="1"/>
</dbReference>
<dbReference type="PROSITE" id="PS50883">
    <property type="entry name" value="EAL"/>
    <property type="match status" value="1"/>
</dbReference>
<dbReference type="InterPro" id="IPR000160">
    <property type="entry name" value="GGDEF_dom"/>
</dbReference>
<dbReference type="SUPFAM" id="SSF141868">
    <property type="entry name" value="EAL domain-like"/>
    <property type="match status" value="1"/>
</dbReference>
<keyword evidence="1" id="KW-0812">Transmembrane</keyword>
<dbReference type="Pfam" id="PF00563">
    <property type="entry name" value="EAL"/>
    <property type="match status" value="1"/>
</dbReference>
<dbReference type="RefSeq" id="WP_307241556.1">
    <property type="nucleotide sequence ID" value="NZ_JAUSUZ010000001.1"/>
</dbReference>
<feature type="domain" description="GGDEF" evidence="3">
    <location>
        <begin position="383"/>
        <end position="514"/>
    </location>
</feature>
<dbReference type="SMART" id="SM00267">
    <property type="entry name" value="GGDEF"/>
    <property type="match status" value="1"/>
</dbReference>
<dbReference type="InterPro" id="IPR001633">
    <property type="entry name" value="EAL_dom"/>
</dbReference>
<reference evidence="4 5" key="1">
    <citation type="submission" date="2023-07" db="EMBL/GenBank/DDBJ databases">
        <title>Sequencing the genomes of 1000 actinobacteria strains.</title>
        <authorList>
            <person name="Klenk H.-P."/>
        </authorList>
    </citation>
    <scope>NUCLEOTIDE SEQUENCE [LARGE SCALE GENOMIC DNA]</scope>
    <source>
        <strain evidence="4 5">DSM 44709</strain>
    </source>
</reference>
<proteinExistence type="predicted"/>
<sequence>MSVGTGAVVRPFRPTPQIVAAIVLTVAATTWCVAGMWHVWSVPVLGWLPLPVLGVLAAYECRAAARAPGAGPAVRRFWAAIAVASAFVFAGSVSMGYDSTLAGAEPTRTSPRSALIFAAGLIAVYWGLLRLPSRNRTGGERLRFALDAGVIVVTVALFGWHFSLRHIETWRSSTGSDFALIAIVAVAAVALVAFVKVALTGTGGVDPHALHLLAIGTFGSAATAALSPALATRPYLNGCMLAVPIAYLSVILAADRQRRAPGTRAEPVLGRIKVSLVPYIAVLAAGGLLVHDRLGGPSEPIIIAVTFGSLTALVMVRQLTVLRENARLLATVDANLAALRSAWNDLDTVQTQLAHQASHDALTNLANRALLAARVDAATADGERFAVLLIDLNDFKAVNDWLGHAAGDRLLEIVAERLLHAVRTEDTVARLGGDEFAVLMPGLDAASAGERCAEIAARVQRPVVIEGHQLEVSAGIGLADNGNAATGADVLRRADVAMYVAKAKGAVFVGYHPDMDQIAAEEARLAADLRQAIERQQLHLLYQPVVELPTGRTVRVEALMRWRHPTEGMVPPDRFIAIAERSGTIDTLGEWALREVCRQIISWRTVDRVDVEVNVNVSARQLRSPGFPDLVTSILAEYGVAPSSITLEITETAVFDGGPAVESLRTLRGLGFRVALDDFGTGHSSLSLLTTCPVDVIKVDKSFVAGIGGHGQQAVIVTALIQITAGLNLHAVAEGVETADQASRLHALGYRFAQGYYFDRPLPADDVVSRFRVAAL</sequence>
<feature type="transmembrane region" description="Helical" evidence="1">
    <location>
        <begin position="46"/>
        <end position="65"/>
    </location>
</feature>
<dbReference type="Pfam" id="PF00990">
    <property type="entry name" value="GGDEF"/>
    <property type="match status" value="1"/>
</dbReference>
<feature type="transmembrane region" description="Helical" evidence="1">
    <location>
        <begin position="77"/>
        <end position="94"/>
    </location>
</feature>
<comment type="caution">
    <text evidence="4">The sequence shown here is derived from an EMBL/GenBank/DDBJ whole genome shotgun (WGS) entry which is preliminary data.</text>
</comment>
<feature type="transmembrane region" description="Helical" evidence="1">
    <location>
        <begin position="114"/>
        <end position="132"/>
    </location>
</feature>
<dbReference type="InterPro" id="IPR029787">
    <property type="entry name" value="Nucleotide_cyclase"/>
</dbReference>
<dbReference type="PANTHER" id="PTHR44757:SF2">
    <property type="entry name" value="BIOFILM ARCHITECTURE MAINTENANCE PROTEIN MBAA"/>
    <property type="match status" value="1"/>
</dbReference>
<accession>A0AAE3W1A4</accession>
<keyword evidence="1" id="KW-1133">Transmembrane helix</keyword>
<dbReference type="EMBL" id="JAUSUZ010000001">
    <property type="protein sequence ID" value="MDQ0367490.1"/>
    <property type="molecule type" value="Genomic_DNA"/>
</dbReference>
<feature type="domain" description="EAL" evidence="2">
    <location>
        <begin position="522"/>
        <end position="775"/>
    </location>
</feature>
<dbReference type="Gene3D" id="3.20.20.450">
    <property type="entry name" value="EAL domain"/>
    <property type="match status" value="1"/>
</dbReference>
<dbReference type="InterPro" id="IPR043128">
    <property type="entry name" value="Rev_trsase/Diguanyl_cyclase"/>
</dbReference>
<dbReference type="CDD" id="cd01949">
    <property type="entry name" value="GGDEF"/>
    <property type="match status" value="1"/>
</dbReference>
<feature type="transmembrane region" description="Helical" evidence="1">
    <location>
        <begin position="18"/>
        <end position="40"/>
    </location>
</feature>
<dbReference type="InterPro" id="IPR035919">
    <property type="entry name" value="EAL_sf"/>
</dbReference>
<dbReference type="InterPro" id="IPR052155">
    <property type="entry name" value="Biofilm_reg_signaling"/>
</dbReference>
<evidence type="ECO:0000259" key="3">
    <source>
        <dbReference type="PROSITE" id="PS50887"/>
    </source>
</evidence>
<feature type="transmembrane region" description="Helical" evidence="1">
    <location>
        <begin position="274"/>
        <end position="294"/>
    </location>
</feature>
<feature type="transmembrane region" description="Helical" evidence="1">
    <location>
        <begin position="178"/>
        <end position="198"/>
    </location>
</feature>
<organism evidence="4 5">
    <name type="scientific">Catenuloplanes indicus</name>
    <dbReference type="NCBI Taxonomy" id="137267"/>
    <lineage>
        <taxon>Bacteria</taxon>
        <taxon>Bacillati</taxon>
        <taxon>Actinomycetota</taxon>
        <taxon>Actinomycetes</taxon>
        <taxon>Micromonosporales</taxon>
        <taxon>Micromonosporaceae</taxon>
        <taxon>Catenuloplanes</taxon>
    </lineage>
</organism>
<dbReference type="SUPFAM" id="SSF55073">
    <property type="entry name" value="Nucleotide cyclase"/>
    <property type="match status" value="1"/>
</dbReference>
<dbReference type="CDD" id="cd01948">
    <property type="entry name" value="EAL"/>
    <property type="match status" value="1"/>
</dbReference>
<feature type="transmembrane region" description="Helical" evidence="1">
    <location>
        <begin position="144"/>
        <end position="163"/>
    </location>
</feature>
<dbReference type="NCBIfam" id="TIGR00254">
    <property type="entry name" value="GGDEF"/>
    <property type="match status" value="1"/>
</dbReference>
<name>A0AAE3W1A4_9ACTN</name>
<evidence type="ECO:0000256" key="1">
    <source>
        <dbReference type="SAM" id="Phobius"/>
    </source>
</evidence>
<feature type="transmembrane region" description="Helical" evidence="1">
    <location>
        <begin position="235"/>
        <end position="254"/>
    </location>
</feature>
<keyword evidence="1" id="KW-0472">Membrane</keyword>
<dbReference type="PROSITE" id="PS50887">
    <property type="entry name" value="GGDEF"/>
    <property type="match status" value="1"/>
</dbReference>
<protein>
    <submittedName>
        <fullName evidence="4">Diguanylate cyclase (GGDEF)-like protein</fullName>
    </submittedName>
</protein>
<dbReference type="Proteomes" id="UP001240236">
    <property type="component" value="Unassembled WGS sequence"/>
</dbReference>
<evidence type="ECO:0000313" key="5">
    <source>
        <dbReference type="Proteomes" id="UP001240236"/>
    </source>
</evidence>
<dbReference type="AlphaFoldDB" id="A0AAE3W1A4"/>
<dbReference type="Gene3D" id="3.30.70.270">
    <property type="match status" value="1"/>
</dbReference>
<keyword evidence="5" id="KW-1185">Reference proteome</keyword>
<gene>
    <name evidence="4" type="ORF">J2S42_004159</name>
</gene>
<evidence type="ECO:0000313" key="4">
    <source>
        <dbReference type="EMBL" id="MDQ0367490.1"/>
    </source>
</evidence>